<dbReference type="AlphaFoldDB" id="A0A158GJ67"/>
<evidence type="ECO:0000313" key="3">
    <source>
        <dbReference type="EMBL" id="SAL32168.1"/>
    </source>
</evidence>
<feature type="chain" id="PRO_5011118155" description="DUF3616 domain-containing protein" evidence="1">
    <location>
        <begin position="20"/>
        <end position="320"/>
    </location>
</feature>
<dbReference type="Pfam" id="PF12275">
    <property type="entry name" value="DUF3616"/>
    <property type="match status" value="1"/>
</dbReference>
<sequence length="320" mass="34594">MKNSAVAILCMTLLGSALAASEPSITEYRGICDASAAIALDENLFAVADDEHNILKIYRRGQAKEVSSVSVIDSLGNDESDLEGAARIGNRIFWIASHGRNAKGKLREQRHRFFATDIVGQGDSVTLKVVGTPYTRLLDDLLADTDLQPFKLDIASSLAAEAKDGLNIEGLAATPDGQLLIGFRNPIIKGKALIVPLENPQEMIEGKKARLGAPIALDLQKRGIRSIERVKGSYLIVAGPPAKKGTFALFKWSGNPSDAPEPVRSVGFDGLSPEALFEIPDKETIQVLSDDGERKVGDRECKEISDADFRLFRSLSIQIP</sequence>
<feature type="signal peptide" evidence="1">
    <location>
        <begin position="1"/>
        <end position="19"/>
    </location>
</feature>
<organism evidence="3 4">
    <name type="scientific">Caballeronia cordobensis</name>
    <name type="common">Burkholderia cordobensis</name>
    <dbReference type="NCBI Taxonomy" id="1353886"/>
    <lineage>
        <taxon>Bacteria</taxon>
        <taxon>Pseudomonadati</taxon>
        <taxon>Pseudomonadota</taxon>
        <taxon>Betaproteobacteria</taxon>
        <taxon>Burkholderiales</taxon>
        <taxon>Burkholderiaceae</taxon>
        <taxon>Caballeronia</taxon>
    </lineage>
</organism>
<evidence type="ECO:0000313" key="4">
    <source>
        <dbReference type="Proteomes" id="UP000054740"/>
    </source>
</evidence>
<dbReference type="EMBL" id="FCNY02000004">
    <property type="protein sequence ID" value="SAL32168.1"/>
    <property type="molecule type" value="Genomic_DNA"/>
</dbReference>
<dbReference type="InterPro" id="IPR022060">
    <property type="entry name" value="DUF3616"/>
</dbReference>
<proteinExistence type="predicted"/>
<name>A0A158GJ67_CABCO</name>
<keyword evidence="1" id="KW-0732">Signal</keyword>
<accession>A0A158GJ67</accession>
<dbReference type="Proteomes" id="UP000054740">
    <property type="component" value="Unassembled WGS sequence"/>
</dbReference>
<gene>
    <name evidence="3" type="ORF">AWB70_02099</name>
</gene>
<evidence type="ECO:0000256" key="1">
    <source>
        <dbReference type="SAM" id="SignalP"/>
    </source>
</evidence>
<protein>
    <recommendedName>
        <fullName evidence="2">DUF3616 domain-containing protein</fullName>
    </recommendedName>
</protein>
<evidence type="ECO:0000259" key="2">
    <source>
        <dbReference type="Pfam" id="PF12275"/>
    </source>
</evidence>
<feature type="domain" description="DUF3616" evidence="2">
    <location>
        <begin position="135"/>
        <end position="261"/>
    </location>
</feature>
<keyword evidence="4" id="KW-1185">Reference proteome</keyword>
<reference evidence="4" key="1">
    <citation type="submission" date="2016-01" db="EMBL/GenBank/DDBJ databases">
        <authorList>
            <person name="Peeters C."/>
        </authorList>
    </citation>
    <scope>NUCLEOTIDE SEQUENCE [LARGE SCALE GENOMIC DNA]</scope>
</reference>
<dbReference type="RefSeq" id="WP_053571787.1">
    <property type="nucleotide sequence ID" value="NZ_FCNY02000004.1"/>
</dbReference>